<gene>
    <name evidence="6" type="ORF">RF091_11065</name>
</gene>
<evidence type="ECO:0000259" key="5">
    <source>
        <dbReference type="Pfam" id="PF13693"/>
    </source>
</evidence>
<comment type="caution">
    <text evidence="6">The sequence shown here is derived from an EMBL/GenBank/DDBJ whole genome shotgun (WGS) entry which is preliminary data.</text>
</comment>
<name>A0ABD5BHM7_SERMA</name>
<dbReference type="SUPFAM" id="SSF47413">
    <property type="entry name" value="lambda repressor-like DNA-binding domains"/>
    <property type="match status" value="1"/>
</dbReference>
<evidence type="ECO:0000313" key="6">
    <source>
        <dbReference type="EMBL" id="MDQ9556052.1"/>
    </source>
</evidence>
<comment type="similarity">
    <text evidence="1">Belongs to the ner transcriptional regulatory family.</text>
</comment>
<evidence type="ECO:0000256" key="2">
    <source>
        <dbReference type="ARBA" id="ARBA00023015"/>
    </source>
</evidence>
<evidence type="ECO:0000313" key="7">
    <source>
        <dbReference type="Proteomes" id="UP001234811"/>
    </source>
</evidence>
<dbReference type="EMBL" id="JAVIPQ010000156">
    <property type="protein sequence ID" value="MDQ9556052.1"/>
    <property type="molecule type" value="Genomic_DNA"/>
</dbReference>
<keyword evidence="3" id="KW-0238">DNA-binding</keyword>
<evidence type="ECO:0000256" key="4">
    <source>
        <dbReference type="ARBA" id="ARBA00023163"/>
    </source>
</evidence>
<keyword evidence="2" id="KW-0805">Transcription regulation</keyword>
<keyword evidence="4" id="KW-0804">Transcription</keyword>
<organism evidence="6 7">
    <name type="scientific">Serratia marcescens</name>
    <dbReference type="NCBI Taxonomy" id="615"/>
    <lineage>
        <taxon>Bacteria</taxon>
        <taxon>Pseudomonadati</taxon>
        <taxon>Pseudomonadota</taxon>
        <taxon>Gammaproteobacteria</taxon>
        <taxon>Enterobacterales</taxon>
        <taxon>Yersiniaceae</taxon>
        <taxon>Serratia</taxon>
    </lineage>
</organism>
<dbReference type="GO" id="GO:0003677">
    <property type="term" value="F:DNA binding"/>
    <property type="evidence" value="ECO:0007669"/>
    <property type="project" value="UniProtKB-KW"/>
</dbReference>
<proteinExistence type="inferred from homology"/>
<dbReference type="RefSeq" id="WP_094859812.1">
    <property type="nucleotide sequence ID" value="NZ_CP047682.1"/>
</dbReference>
<accession>A0ABD5BHM7</accession>
<dbReference type="AlphaFoldDB" id="A0ABD5BHM7"/>
<protein>
    <submittedName>
        <fullName evidence="6">Helix-turn-helix domain-containing protein</fullName>
    </submittedName>
</protein>
<evidence type="ECO:0000256" key="3">
    <source>
        <dbReference type="ARBA" id="ARBA00023125"/>
    </source>
</evidence>
<sequence>MNNPAASQNMAPNGTIKSDWHRADIVAAVKKKGTTLAAISRAQGWHARTLNNALDRHWPKGENIIATVIGVSPAEIWPTRYSDGVAQ</sequence>
<dbReference type="Gene3D" id="1.10.260.40">
    <property type="entry name" value="lambda repressor-like DNA-binding domains"/>
    <property type="match status" value="1"/>
</dbReference>
<evidence type="ECO:0000256" key="1">
    <source>
        <dbReference type="ARBA" id="ARBA00006157"/>
    </source>
</evidence>
<feature type="domain" description="Ner winged helix-turn-helix DNA-binding" evidence="5">
    <location>
        <begin position="19"/>
        <end position="83"/>
    </location>
</feature>
<dbReference type="InterPro" id="IPR010982">
    <property type="entry name" value="Lambda_DNA-bd_dom_sf"/>
</dbReference>
<dbReference type="InterPro" id="IPR038722">
    <property type="entry name" value="Ner_HTH_dom"/>
</dbReference>
<dbReference type="Proteomes" id="UP001234811">
    <property type="component" value="Unassembled WGS sequence"/>
</dbReference>
<dbReference type="Pfam" id="PF13693">
    <property type="entry name" value="HTH_35"/>
    <property type="match status" value="1"/>
</dbReference>
<reference evidence="6 7" key="1">
    <citation type="submission" date="2023-07" db="EMBL/GenBank/DDBJ databases">
        <title>Pathogens genome sequencing project 196.</title>
        <authorList>
            <person name="Cao X."/>
        </authorList>
    </citation>
    <scope>NUCLEOTIDE SEQUENCE [LARGE SCALE GENOMIC DNA]</scope>
    <source>
        <strain evidence="6 7">SM41</strain>
    </source>
</reference>